<organism evidence="2 3">
    <name type="scientific">Pleurotus eryngii</name>
    <name type="common">Boletus of the steppes</name>
    <dbReference type="NCBI Taxonomy" id="5323"/>
    <lineage>
        <taxon>Eukaryota</taxon>
        <taxon>Fungi</taxon>
        <taxon>Dikarya</taxon>
        <taxon>Basidiomycota</taxon>
        <taxon>Agaricomycotina</taxon>
        <taxon>Agaricomycetes</taxon>
        <taxon>Agaricomycetidae</taxon>
        <taxon>Agaricales</taxon>
        <taxon>Pleurotineae</taxon>
        <taxon>Pleurotaceae</taxon>
        <taxon>Pleurotus</taxon>
    </lineage>
</organism>
<proteinExistence type="predicted"/>
<dbReference type="OrthoDB" id="3045558at2759"/>
<dbReference type="EMBL" id="MU154812">
    <property type="protein sequence ID" value="KAF9487141.1"/>
    <property type="molecule type" value="Genomic_DNA"/>
</dbReference>
<evidence type="ECO:0000313" key="2">
    <source>
        <dbReference type="EMBL" id="KAF9487141.1"/>
    </source>
</evidence>
<gene>
    <name evidence="2" type="ORF">BDN71DRAFT_1437064</name>
</gene>
<evidence type="ECO:0000256" key="1">
    <source>
        <dbReference type="SAM" id="MobiDB-lite"/>
    </source>
</evidence>
<evidence type="ECO:0000313" key="3">
    <source>
        <dbReference type="Proteomes" id="UP000807025"/>
    </source>
</evidence>
<sequence>MPSEPLFVTTNEDPELDAADHSWVRQEPLLSLFWWIHEVDVEEWDKGYADWKISVADKILSKHPQLAERITDWLSFCLNGSSMPMEHSVNAFIDIFVLLALEKDSEARVRLNKAQRECMSFPLPKSNMLVGGVSDGEDDEDGGSDEEADEMSLLETFWEAKLPLWSEALQHSFDTPDKLMTSIHQGAIQALQQMQKITVTTWKQESWLLAVKIFTKAAQESGLVKAMTTICDGDYLFSVKSPHVLETYRYNVWRETLSEVLLRWAPPAAVDAEEEASEQVMCEHVETIPRVSHPCLVFFLTNNVDLTLLHHQLRGIDLKAFKRTQEIPEVLRIILEETQGLVSKGKATQFHNFRPVKQDLEDKTAPQPKKKSPKKCPHPLADLPNTLSLNPEEFRMPDQFVNSCTKCNTLPEDEWCTRRFPVDELKGFEQYEGCVITTAPPEDRLPPMPIKGSKQCQEPHYYHPDDLKLRQIKARPEVYKQCKKDVTLLVNNELLVGAAQYQVFTQETLDEMSQHKQATDKLSSVKRGAGFRAFAWGSMKALGSHLPQGGNSASRYGPYKDMMAKEVKEIHALFSHAKVANTLVMTGQSVYSPVTKALGKHFVAHGVDPLGSVGGNLFICHNYCSPMHFDRDKTMSTCMQLGKWCKEGEWNFVFLRWGVYLDNGPNTLWLFNGNDMHVSTMPSKSTMAEARGQGGGGGGSGPNVDAGAGAVQVGGAAGDQVHFGDYGNAPSLAYPAGLVWVAVGPGEASAGYHNSVRSIDVAQASHYQRVHRQLPAVQRYWN</sequence>
<comment type="caution">
    <text evidence="2">The sequence shown here is derived from an EMBL/GenBank/DDBJ whole genome shotgun (WGS) entry which is preliminary data.</text>
</comment>
<feature type="region of interest" description="Disordered" evidence="1">
    <location>
        <begin position="354"/>
        <end position="382"/>
    </location>
</feature>
<keyword evidence="3" id="KW-1185">Reference proteome</keyword>
<feature type="compositionally biased region" description="Basic residues" evidence="1">
    <location>
        <begin position="368"/>
        <end position="377"/>
    </location>
</feature>
<dbReference type="AlphaFoldDB" id="A0A9P5ZJS5"/>
<protein>
    <submittedName>
        <fullName evidence="2">Uncharacterized protein</fullName>
    </submittedName>
</protein>
<reference evidence="2" key="1">
    <citation type="submission" date="2020-11" db="EMBL/GenBank/DDBJ databases">
        <authorList>
            <consortium name="DOE Joint Genome Institute"/>
            <person name="Ahrendt S."/>
            <person name="Riley R."/>
            <person name="Andreopoulos W."/>
            <person name="Labutti K."/>
            <person name="Pangilinan J."/>
            <person name="Ruiz-Duenas F.J."/>
            <person name="Barrasa J.M."/>
            <person name="Sanchez-Garcia M."/>
            <person name="Camarero S."/>
            <person name="Miyauchi S."/>
            <person name="Serrano A."/>
            <person name="Linde D."/>
            <person name="Babiker R."/>
            <person name="Drula E."/>
            <person name="Ayuso-Fernandez I."/>
            <person name="Pacheco R."/>
            <person name="Padilla G."/>
            <person name="Ferreira P."/>
            <person name="Barriuso J."/>
            <person name="Kellner H."/>
            <person name="Castanera R."/>
            <person name="Alfaro M."/>
            <person name="Ramirez L."/>
            <person name="Pisabarro A.G."/>
            <person name="Kuo A."/>
            <person name="Tritt A."/>
            <person name="Lipzen A."/>
            <person name="He G."/>
            <person name="Yan M."/>
            <person name="Ng V."/>
            <person name="Cullen D."/>
            <person name="Martin F."/>
            <person name="Rosso M.-N."/>
            <person name="Henrissat B."/>
            <person name="Hibbett D."/>
            <person name="Martinez A.T."/>
            <person name="Grigoriev I.V."/>
        </authorList>
    </citation>
    <scope>NUCLEOTIDE SEQUENCE</scope>
    <source>
        <strain evidence="2">ATCC 90797</strain>
    </source>
</reference>
<accession>A0A9P5ZJS5</accession>
<name>A0A9P5ZJS5_PLEER</name>
<dbReference type="Proteomes" id="UP000807025">
    <property type="component" value="Unassembled WGS sequence"/>
</dbReference>